<reference evidence="1" key="1">
    <citation type="submission" date="2022-11" db="EMBL/GenBank/DDBJ databases">
        <title>Genome Sequence of Boeremia exigua.</title>
        <authorList>
            <person name="Buettner E."/>
        </authorList>
    </citation>
    <scope>NUCLEOTIDE SEQUENCE</scope>
    <source>
        <strain evidence="1">CU02</strain>
    </source>
</reference>
<sequence>MAPKKNGKTAPPPKGAVPPQAAQQTPNWPVFAPLIPESDLSLQELLPGQIVTIPNFFTATLCRNYVSFLSSLPLTTTPGKPKKGDAVRVNDRYQIDDPVFAERLWSDTSLKNLVTGAATGEGLTLTTEQRKEVWNGEVIGLNPNIRIYRYSKGQFFDQHYDDSNNVIVPGSPPTPGRTTWTLLLYLTSPATGCIGGETVFYPEPPRKKSREPQPEPLVVDLEVGMALLHKHGADCMLHEGREVLQGEKWVIRSDLCVKR</sequence>
<proteinExistence type="predicted"/>
<accession>A0ACC2HRF7</accession>
<comment type="caution">
    <text evidence="1">The sequence shown here is derived from an EMBL/GenBank/DDBJ whole genome shotgun (WGS) entry which is preliminary data.</text>
</comment>
<protein>
    <submittedName>
        <fullName evidence="1">Uncharacterized protein</fullName>
    </submittedName>
</protein>
<gene>
    <name evidence="1" type="ORF">OPT61_g10108</name>
</gene>
<name>A0ACC2HRF7_9PLEO</name>
<evidence type="ECO:0000313" key="1">
    <source>
        <dbReference type="EMBL" id="KAJ8105549.1"/>
    </source>
</evidence>
<keyword evidence="2" id="KW-1185">Reference proteome</keyword>
<evidence type="ECO:0000313" key="2">
    <source>
        <dbReference type="Proteomes" id="UP001153331"/>
    </source>
</evidence>
<dbReference type="EMBL" id="JAPHNI010001459">
    <property type="protein sequence ID" value="KAJ8105549.1"/>
    <property type="molecule type" value="Genomic_DNA"/>
</dbReference>
<dbReference type="Proteomes" id="UP001153331">
    <property type="component" value="Unassembled WGS sequence"/>
</dbReference>
<organism evidence="1 2">
    <name type="scientific">Boeremia exigua</name>
    <dbReference type="NCBI Taxonomy" id="749465"/>
    <lineage>
        <taxon>Eukaryota</taxon>
        <taxon>Fungi</taxon>
        <taxon>Dikarya</taxon>
        <taxon>Ascomycota</taxon>
        <taxon>Pezizomycotina</taxon>
        <taxon>Dothideomycetes</taxon>
        <taxon>Pleosporomycetidae</taxon>
        <taxon>Pleosporales</taxon>
        <taxon>Pleosporineae</taxon>
        <taxon>Didymellaceae</taxon>
        <taxon>Boeremia</taxon>
    </lineage>
</organism>